<evidence type="ECO:0000259" key="17">
    <source>
        <dbReference type="SMART" id="SM00861"/>
    </source>
</evidence>
<feature type="active site" description="Proton donor" evidence="12">
    <location>
        <position position="412"/>
    </location>
</feature>
<dbReference type="EC" id="2.2.1.1" evidence="5 11"/>
<feature type="binding site" evidence="14">
    <location>
        <position position="438"/>
    </location>
    <ligand>
        <name>thiamine diphosphate</name>
        <dbReference type="ChEBI" id="CHEBI:58937"/>
    </ligand>
</feature>
<feature type="binding site" evidence="13">
    <location>
        <position position="26"/>
    </location>
    <ligand>
        <name>substrate</name>
    </ligand>
</feature>
<dbReference type="GO" id="GO:0005829">
    <property type="term" value="C:cytosol"/>
    <property type="evidence" value="ECO:0007669"/>
    <property type="project" value="TreeGrafter"/>
</dbReference>
<dbReference type="GO" id="GO:0046872">
    <property type="term" value="F:metal ion binding"/>
    <property type="evidence" value="ECO:0007669"/>
    <property type="project" value="UniProtKB-KW"/>
</dbReference>
<feature type="binding site" evidence="15">
    <location>
        <position position="187"/>
    </location>
    <ligand>
        <name>Mg(2+)</name>
        <dbReference type="ChEBI" id="CHEBI:18420"/>
    </ligand>
</feature>
<feature type="binding site" evidence="13">
    <location>
        <position position="358"/>
    </location>
    <ligand>
        <name>substrate</name>
    </ligand>
</feature>
<feature type="binding site" evidence="13">
    <location>
        <position position="261"/>
    </location>
    <ligand>
        <name>substrate</name>
    </ligand>
</feature>
<dbReference type="InterPro" id="IPR055152">
    <property type="entry name" value="Transketolase-like_C_2"/>
</dbReference>
<evidence type="ECO:0000256" key="10">
    <source>
        <dbReference type="ARBA" id="ARBA00049473"/>
    </source>
</evidence>
<evidence type="ECO:0000256" key="6">
    <source>
        <dbReference type="ARBA" id="ARBA00022679"/>
    </source>
</evidence>
<evidence type="ECO:0000256" key="15">
    <source>
        <dbReference type="PIRSR" id="PIRSR605478-4"/>
    </source>
</evidence>
<dbReference type="SUPFAM" id="SSF52518">
    <property type="entry name" value="Thiamin diphosphate-binding fold (THDP-binding)"/>
    <property type="match status" value="2"/>
</dbReference>
<reference evidence="18 19" key="1">
    <citation type="submission" date="2015-12" db="EMBL/GenBank/DDBJ databases">
        <title>Intraspecies pangenome expansion in the marine bacterium Alteromonas.</title>
        <authorList>
            <person name="Lopez-Perez M."/>
            <person name="Rodriguez-Valera F."/>
        </authorList>
    </citation>
    <scope>NUCLEOTIDE SEQUENCE [LARGE SCALE GENOMIC DNA]</scope>
    <source>
        <strain evidence="18 19">UM8</strain>
    </source>
</reference>
<keyword evidence="6" id="KW-0808">Transferase</keyword>
<dbReference type="SUPFAM" id="SSF52922">
    <property type="entry name" value="TK C-terminal domain-like"/>
    <property type="match status" value="1"/>
</dbReference>
<dbReference type="FunFam" id="3.40.50.970:FF:000003">
    <property type="entry name" value="Transketolase"/>
    <property type="match status" value="1"/>
</dbReference>
<dbReference type="FunFam" id="3.40.50.970:FF:000004">
    <property type="entry name" value="Transketolase"/>
    <property type="match status" value="1"/>
</dbReference>
<feature type="binding site" evidence="15">
    <location>
        <position position="185"/>
    </location>
    <ligand>
        <name>Mg(2+)</name>
        <dbReference type="ChEBI" id="CHEBI:18420"/>
    </ligand>
</feature>
<feature type="binding site" evidence="14">
    <location>
        <position position="156"/>
    </location>
    <ligand>
        <name>thiamine diphosphate</name>
        <dbReference type="ChEBI" id="CHEBI:58937"/>
    </ligand>
</feature>
<dbReference type="CDD" id="cd07033">
    <property type="entry name" value="TPP_PYR_DXS_TK_like"/>
    <property type="match status" value="1"/>
</dbReference>
<dbReference type="GO" id="GO:0004802">
    <property type="term" value="F:transketolase activity"/>
    <property type="evidence" value="ECO:0007669"/>
    <property type="project" value="UniProtKB-UniRule"/>
</dbReference>
<evidence type="ECO:0000256" key="9">
    <source>
        <dbReference type="ARBA" id="ARBA00023052"/>
    </source>
</evidence>
<evidence type="ECO:0000256" key="3">
    <source>
        <dbReference type="ARBA" id="ARBA00007131"/>
    </source>
</evidence>
<dbReference type="Proteomes" id="UP000061468">
    <property type="component" value="Chromosome"/>
</dbReference>
<comment type="cofactor">
    <cofactor evidence="15">
        <name>Mg(2+)</name>
        <dbReference type="ChEBI" id="CHEBI:18420"/>
    </cofactor>
    <text evidence="15">Binds 1 Mg(2+) ion per subunit. Can also utilize other divalent metal cations, such as Ca(2+), Mn(2+) and Co(2+).</text>
</comment>
<feature type="site" description="Important for catalytic activity" evidence="16">
    <location>
        <position position="26"/>
    </location>
</feature>
<evidence type="ECO:0000313" key="19">
    <source>
        <dbReference type="Proteomes" id="UP000061468"/>
    </source>
</evidence>
<evidence type="ECO:0000256" key="2">
    <source>
        <dbReference type="ARBA" id="ARBA00001941"/>
    </source>
</evidence>
<evidence type="ECO:0000256" key="13">
    <source>
        <dbReference type="PIRSR" id="PIRSR605478-2"/>
    </source>
</evidence>
<keyword evidence="9 14" id="KW-0786">Thiamine pyrophosphate</keyword>
<comment type="subunit">
    <text evidence="4">Homodimer.</text>
</comment>
<evidence type="ECO:0000256" key="16">
    <source>
        <dbReference type="PIRSR" id="PIRSR605478-5"/>
    </source>
</evidence>
<dbReference type="InterPro" id="IPR049557">
    <property type="entry name" value="Transketolase_CS"/>
</dbReference>
<evidence type="ECO:0000313" key="18">
    <source>
        <dbReference type="EMBL" id="AMJ77525.1"/>
    </source>
</evidence>
<dbReference type="FunFam" id="3.40.50.920:FF:000003">
    <property type="entry name" value="Transketolase"/>
    <property type="match status" value="1"/>
</dbReference>
<dbReference type="InterPro" id="IPR009014">
    <property type="entry name" value="Transketo_C/PFOR_II"/>
</dbReference>
<comment type="cofactor">
    <cofactor evidence="14">
        <name>thiamine diphosphate</name>
        <dbReference type="ChEBI" id="CHEBI:58937"/>
    </cofactor>
    <text evidence="14">Binds 1 thiamine pyrophosphate per subunit. During the reaction, the substrate forms a covalent intermediate with the cofactor.</text>
</comment>
<feature type="domain" description="Transketolase-like pyrimidine-binding" evidence="17">
    <location>
        <begin position="355"/>
        <end position="526"/>
    </location>
</feature>
<evidence type="ECO:0000256" key="5">
    <source>
        <dbReference type="ARBA" id="ARBA00013152"/>
    </source>
</evidence>
<dbReference type="Pfam" id="PF02779">
    <property type="entry name" value="Transket_pyr"/>
    <property type="match status" value="1"/>
</dbReference>
<feature type="binding site" evidence="14">
    <location>
        <position position="185"/>
    </location>
    <ligand>
        <name>thiamine diphosphate</name>
        <dbReference type="ChEBI" id="CHEBI:58937"/>
    </ligand>
</feature>
<evidence type="ECO:0000256" key="12">
    <source>
        <dbReference type="PIRSR" id="PIRSR605478-1"/>
    </source>
</evidence>
<comment type="catalytic activity">
    <reaction evidence="10">
        <text>D-sedoheptulose 7-phosphate + D-glyceraldehyde 3-phosphate = aldehydo-D-ribose 5-phosphate + D-xylulose 5-phosphate</text>
        <dbReference type="Rhea" id="RHEA:10508"/>
        <dbReference type="ChEBI" id="CHEBI:57483"/>
        <dbReference type="ChEBI" id="CHEBI:57737"/>
        <dbReference type="ChEBI" id="CHEBI:58273"/>
        <dbReference type="ChEBI" id="CHEBI:59776"/>
        <dbReference type="EC" id="2.2.1.1"/>
    </reaction>
</comment>
<dbReference type="AlphaFoldDB" id="A0AAC8XHP3"/>
<protein>
    <recommendedName>
        <fullName evidence="5 11">Transketolase</fullName>
        <ecNumber evidence="5 11">2.2.1.1</ecNumber>
    </recommendedName>
</protein>
<feature type="binding site" evidence="13">
    <location>
        <position position="462"/>
    </location>
    <ligand>
        <name>substrate</name>
    </ligand>
</feature>
<feature type="binding site" evidence="13">
    <location>
        <position position="521"/>
    </location>
    <ligand>
        <name>substrate</name>
    </ligand>
</feature>
<dbReference type="NCBIfam" id="TIGR00232">
    <property type="entry name" value="tktlase_bact"/>
    <property type="match status" value="1"/>
</dbReference>
<dbReference type="SMART" id="SM00861">
    <property type="entry name" value="Transket_pyr"/>
    <property type="match status" value="1"/>
</dbReference>
<feature type="binding site" evidence="13">
    <location>
        <position position="385"/>
    </location>
    <ligand>
        <name>substrate</name>
    </ligand>
</feature>
<evidence type="ECO:0000256" key="11">
    <source>
        <dbReference type="NCBIfam" id="TIGR00232"/>
    </source>
</evidence>
<comment type="cofactor">
    <cofactor evidence="1">
        <name>Ca(2+)</name>
        <dbReference type="ChEBI" id="CHEBI:29108"/>
    </cofactor>
</comment>
<dbReference type="Pfam" id="PF00456">
    <property type="entry name" value="Transketolase_N"/>
    <property type="match status" value="1"/>
</dbReference>
<feature type="binding site" evidence="14">
    <location>
        <position position="261"/>
    </location>
    <ligand>
        <name>thiamine diphosphate</name>
        <dbReference type="ChEBI" id="CHEBI:58937"/>
    </ligand>
</feature>
<dbReference type="InterPro" id="IPR005474">
    <property type="entry name" value="Transketolase_N"/>
</dbReference>
<accession>A0AAC8XHP3</accession>
<sequence>MPSRRELANAIRALSMDAVQQAKSGHPGAPMGMADIAQVLWGDFLSHNPANPSWANRDRFVLSNGHGSMLLYSLLHLSGYELPIEELKNFRQLHSKTPGHPEYGYAPGVETTTGPLGQGISNAVGMALAEKVLAAQFNKDGHTIVDHHTYAFLGDGCLMEGISHETCSLAGTLGLGKLIAFWDDNGISIDGEVEGWFTDDTPARFKSYGWEVIEGVDGHDAEQVKAAIEKAQANTTQPTLICCKTTIGFGSPNKEGTESCHGAPLGDDEIVATREKLGWSHGAFEIPDDIYAGWDGKDKGSKAESAWNDAFAAYEAAYPELAAEFKRRVNGELPADFSDKADAIIAELQANPQNIASRKASQNALNAFGPLLPELLGGSADLAGSNLTIWEGSKGVEANDASGNYIYYGVREFGMSAMMNGITLHGGFKAYGATFLMFMEYARNAVRMAALMKQPAIFVYTHDSIGLGEDGPTHQPVEQVVALRATPNLDNWRPCDQVESAVSWKSAIERTDGPTTLIFTRQGLAQQERTAQQVADIAKGGYVLKDCEGTPELILIGTGSEVQLAVEAAAKLTEQGKAVRVVSMPSTDVFDRQSADYRESVLPSSVVKRVAVEALSKDSWYKYVGFNGAIVGMDTFGESAPAGDLFKHFNITTDAVVEAALSL</sequence>
<proteinExistence type="inferred from homology"/>
<feature type="binding site" evidence="13">
    <location>
        <position position="470"/>
    </location>
    <ligand>
        <name>substrate</name>
    </ligand>
</feature>
<gene>
    <name evidence="18" type="ORF">AV942_03955</name>
</gene>
<dbReference type="Gene3D" id="3.40.50.970">
    <property type="match status" value="2"/>
</dbReference>
<comment type="cofactor">
    <cofactor evidence="2">
        <name>Co(2+)</name>
        <dbReference type="ChEBI" id="CHEBI:48828"/>
    </cofactor>
</comment>
<feature type="binding site" evidence="14">
    <location>
        <begin position="114"/>
        <end position="116"/>
    </location>
    <ligand>
        <name>thiamine diphosphate</name>
        <dbReference type="ChEBI" id="CHEBI:58937"/>
    </ligand>
</feature>
<dbReference type="EMBL" id="CP013928">
    <property type="protein sequence ID" value="AMJ77525.1"/>
    <property type="molecule type" value="Genomic_DNA"/>
</dbReference>
<dbReference type="InterPro" id="IPR005478">
    <property type="entry name" value="Transketolase_bac-like"/>
</dbReference>
<evidence type="ECO:0000256" key="14">
    <source>
        <dbReference type="PIRSR" id="PIRSR605478-3"/>
    </source>
</evidence>
<feature type="binding site" evidence="15">
    <location>
        <position position="155"/>
    </location>
    <ligand>
        <name>Mg(2+)</name>
        <dbReference type="ChEBI" id="CHEBI:18420"/>
    </ligand>
</feature>
<evidence type="ECO:0000256" key="4">
    <source>
        <dbReference type="ARBA" id="ARBA00011738"/>
    </source>
</evidence>
<dbReference type="PANTHER" id="PTHR43522">
    <property type="entry name" value="TRANSKETOLASE"/>
    <property type="match status" value="1"/>
</dbReference>
<evidence type="ECO:0000256" key="7">
    <source>
        <dbReference type="ARBA" id="ARBA00022723"/>
    </source>
</evidence>
<name>A0AAC8XHP3_9ALTE</name>
<organism evidence="18 19">
    <name type="scientific">Alteromonas mediterranea</name>
    <dbReference type="NCBI Taxonomy" id="314275"/>
    <lineage>
        <taxon>Bacteria</taxon>
        <taxon>Pseudomonadati</taxon>
        <taxon>Pseudomonadota</taxon>
        <taxon>Gammaproteobacteria</taxon>
        <taxon>Alteromonadales</taxon>
        <taxon>Alteromonadaceae</taxon>
        <taxon>Alteromonas/Salinimonas group</taxon>
        <taxon>Alteromonas</taxon>
    </lineage>
</organism>
<evidence type="ECO:0000256" key="8">
    <source>
        <dbReference type="ARBA" id="ARBA00022842"/>
    </source>
</evidence>
<dbReference type="InterPro" id="IPR029061">
    <property type="entry name" value="THDP-binding"/>
</dbReference>
<keyword evidence="7 15" id="KW-0479">Metal-binding</keyword>
<dbReference type="InterPro" id="IPR033247">
    <property type="entry name" value="Transketolase_fam"/>
</dbReference>
<dbReference type="PANTHER" id="PTHR43522:SF2">
    <property type="entry name" value="TRANSKETOLASE 1-RELATED"/>
    <property type="match status" value="1"/>
</dbReference>
<dbReference type="InterPro" id="IPR005475">
    <property type="entry name" value="Transketolase-like_Pyr-bd"/>
</dbReference>
<dbReference type="RefSeq" id="WP_015066295.1">
    <property type="nucleotide sequence ID" value="NZ_CP013928.1"/>
</dbReference>
<dbReference type="Gene3D" id="3.40.50.920">
    <property type="match status" value="1"/>
</dbReference>
<dbReference type="CDD" id="cd02012">
    <property type="entry name" value="TPP_TK"/>
    <property type="match status" value="1"/>
</dbReference>
<feature type="site" description="Important for catalytic activity" evidence="16">
    <location>
        <position position="261"/>
    </location>
</feature>
<feature type="binding site" evidence="13">
    <location>
        <position position="474"/>
    </location>
    <ligand>
        <name>substrate</name>
    </ligand>
</feature>
<evidence type="ECO:0000256" key="1">
    <source>
        <dbReference type="ARBA" id="ARBA00001913"/>
    </source>
</evidence>
<dbReference type="GO" id="GO:0009052">
    <property type="term" value="P:pentose-phosphate shunt, non-oxidative branch"/>
    <property type="evidence" value="ECO:0007669"/>
    <property type="project" value="UniProtKB-ARBA"/>
</dbReference>
<keyword evidence="8 15" id="KW-0460">Magnesium</keyword>
<comment type="similarity">
    <text evidence="3">Belongs to the transketolase family.</text>
</comment>
<feature type="binding site" evidence="14">
    <location>
        <position position="66"/>
    </location>
    <ligand>
        <name>thiamine diphosphate</name>
        <dbReference type="ChEBI" id="CHEBI:58937"/>
    </ligand>
</feature>
<dbReference type="Pfam" id="PF22613">
    <property type="entry name" value="Transketolase_C_1"/>
    <property type="match status" value="1"/>
</dbReference>
<dbReference type="PROSITE" id="PS00801">
    <property type="entry name" value="TRANSKETOLASE_1"/>
    <property type="match status" value="1"/>
</dbReference>